<accession>G7IQ82</accession>
<dbReference type="AlphaFoldDB" id="G7IQ82"/>
<proteinExistence type="predicted"/>
<keyword evidence="4" id="KW-1185">Reference proteome</keyword>
<dbReference type="EnsemblPlants" id="AES65495">
    <property type="protein sequence ID" value="AES65495"/>
    <property type="gene ID" value="MTR_2g040070"/>
</dbReference>
<gene>
    <name evidence="2" type="ordered locus">MTR_2g040070</name>
</gene>
<organism evidence="2 4">
    <name type="scientific">Medicago truncatula</name>
    <name type="common">Barrel medic</name>
    <name type="synonym">Medicago tribuloides</name>
    <dbReference type="NCBI Taxonomy" id="3880"/>
    <lineage>
        <taxon>Eukaryota</taxon>
        <taxon>Viridiplantae</taxon>
        <taxon>Streptophyta</taxon>
        <taxon>Embryophyta</taxon>
        <taxon>Tracheophyta</taxon>
        <taxon>Spermatophyta</taxon>
        <taxon>Magnoliopsida</taxon>
        <taxon>eudicotyledons</taxon>
        <taxon>Gunneridae</taxon>
        <taxon>Pentapetalae</taxon>
        <taxon>rosids</taxon>
        <taxon>fabids</taxon>
        <taxon>Fabales</taxon>
        <taxon>Fabaceae</taxon>
        <taxon>Papilionoideae</taxon>
        <taxon>50 kb inversion clade</taxon>
        <taxon>NPAAA clade</taxon>
        <taxon>Hologalegina</taxon>
        <taxon>IRL clade</taxon>
        <taxon>Trifolieae</taxon>
        <taxon>Medicago</taxon>
    </lineage>
</organism>
<feature type="transmembrane region" description="Helical" evidence="1">
    <location>
        <begin position="28"/>
        <end position="46"/>
    </location>
</feature>
<reference evidence="3" key="3">
    <citation type="submission" date="2015-04" db="UniProtKB">
        <authorList>
            <consortium name="EnsemblPlants"/>
        </authorList>
    </citation>
    <scope>IDENTIFICATION</scope>
    <source>
        <strain evidence="3">cv. Jemalong A17</strain>
    </source>
</reference>
<protein>
    <submittedName>
        <fullName evidence="2">Transmembrane protein, putative</fullName>
    </submittedName>
</protein>
<evidence type="ECO:0000313" key="4">
    <source>
        <dbReference type="Proteomes" id="UP000002051"/>
    </source>
</evidence>
<reference evidence="2 4" key="2">
    <citation type="journal article" date="2014" name="BMC Genomics">
        <title>An improved genome release (version Mt4.0) for the model legume Medicago truncatula.</title>
        <authorList>
            <person name="Tang H."/>
            <person name="Krishnakumar V."/>
            <person name="Bidwell S."/>
            <person name="Rosen B."/>
            <person name="Chan A."/>
            <person name="Zhou S."/>
            <person name="Gentzbittel L."/>
            <person name="Childs K.L."/>
            <person name="Yandell M."/>
            <person name="Gundlach H."/>
            <person name="Mayer K.F."/>
            <person name="Schwartz D.C."/>
            <person name="Town C.D."/>
        </authorList>
    </citation>
    <scope>GENOME REANNOTATION</scope>
    <source>
        <strain evidence="3 4">cv. Jemalong A17</strain>
    </source>
</reference>
<evidence type="ECO:0000313" key="3">
    <source>
        <dbReference type="EnsemblPlants" id="AES65495"/>
    </source>
</evidence>
<dbReference type="PaxDb" id="3880-AES65495"/>
<reference evidence="2 4" key="1">
    <citation type="journal article" date="2011" name="Nature">
        <title>The Medicago genome provides insight into the evolution of rhizobial symbioses.</title>
        <authorList>
            <person name="Young N.D."/>
            <person name="Debelle F."/>
            <person name="Oldroyd G.E."/>
            <person name="Geurts R."/>
            <person name="Cannon S.B."/>
            <person name="Udvardi M.K."/>
            <person name="Benedito V.A."/>
            <person name="Mayer K.F."/>
            <person name="Gouzy J."/>
            <person name="Schoof H."/>
            <person name="Van de Peer Y."/>
            <person name="Proost S."/>
            <person name="Cook D.R."/>
            <person name="Meyers B.C."/>
            <person name="Spannagl M."/>
            <person name="Cheung F."/>
            <person name="De Mita S."/>
            <person name="Krishnakumar V."/>
            <person name="Gundlach H."/>
            <person name="Zhou S."/>
            <person name="Mudge J."/>
            <person name="Bharti A.K."/>
            <person name="Murray J.D."/>
            <person name="Naoumkina M.A."/>
            <person name="Rosen B."/>
            <person name="Silverstein K.A."/>
            <person name="Tang H."/>
            <person name="Rombauts S."/>
            <person name="Zhao P.X."/>
            <person name="Zhou P."/>
            <person name="Barbe V."/>
            <person name="Bardou P."/>
            <person name="Bechner M."/>
            <person name="Bellec A."/>
            <person name="Berger A."/>
            <person name="Berges H."/>
            <person name="Bidwell S."/>
            <person name="Bisseling T."/>
            <person name="Choisne N."/>
            <person name="Couloux A."/>
            <person name="Denny R."/>
            <person name="Deshpande S."/>
            <person name="Dai X."/>
            <person name="Doyle J.J."/>
            <person name="Dudez A.M."/>
            <person name="Farmer A.D."/>
            <person name="Fouteau S."/>
            <person name="Franken C."/>
            <person name="Gibelin C."/>
            <person name="Gish J."/>
            <person name="Goldstein S."/>
            <person name="Gonzalez A.J."/>
            <person name="Green P.J."/>
            <person name="Hallab A."/>
            <person name="Hartog M."/>
            <person name="Hua A."/>
            <person name="Humphray S.J."/>
            <person name="Jeong D.H."/>
            <person name="Jing Y."/>
            <person name="Jocker A."/>
            <person name="Kenton S.M."/>
            <person name="Kim D.J."/>
            <person name="Klee K."/>
            <person name="Lai H."/>
            <person name="Lang C."/>
            <person name="Lin S."/>
            <person name="Macmil S.L."/>
            <person name="Magdelenat G."/>
            <person name="Matthews L."/>
            <person name="McCorrison J."/>
            <person name="Monaghan E.L."/>
            <person name="Mun J.H."/>
            <person name="Najar F.Z."/>
            <person name="Nicholson C."/>
            <person name="Noirot C."/>
            <person name="O'Bleness M."/>
            <person name="Paule C.R."/>
            <person name="Poulain J."/>
            <person name="Prion F."/>
            <person name="Qin B."/>
            <person name="Qu C."/>
            <person name="Retzel E.F."/>
            <person name="Riddle C."/>
            <person name="Sallet E."/>
            <person name="Samain S."/>
            <person name="Samson N."/>
            <person name="Sanders I."/>
            <person name="Saurat O."/>
            <person name="Scarpelli C."/>
            <person name="Schiex T."/>
            <person name="Segurens B."/>
            <person name="Severin A.J."/>
            <person name="Sherrier D.J."/>
            <person name="Shi R."/>
            <person name="Sims S."/>
            <person name="Singer S.R."/>
            <person name="Sinharoy S."/>
            <person name="Sterck L."/>
            <person name="Viollet A."/>
            <person name="Wang B.B."/>
            <person name="Wang K."/>
            <person name="Wang M."/>
            <person name="Wang X."/>
            <person name="Warfsmann J."/>
            <person name="Weissenbach J."/>
            <person name="White D.D."/>
            <person name="White J.D."/>
            <person name="Wiley G.B."/>
            <person name="Wincker P."/>
            <person name="Xing Y."/>
            <person name="Yang L."/>
            <person name="Yao Z."/>
            <person name="Ying F."/>
            <person name="Zhai J."/>
            <person name="Zhou L."/>
            <person name="Zuber A."/>
            <person name="Denarie J."/>
            <person name="Dixon R.A."/>
            <person name="May G.D."/>
            <person name="Schwartz D.C."/>
            <person name="Rogers J."/>
            <person name="Quetier F."/>
            <person name="Town C.D."/>
            <person name="Roe B.A."/>
        </authorList>
    </citation>
    <scope>NUCLEOTIDE SEQUENCE [LARGE SCALE GENOMIC DNA]</scope>
    <source>
        <strain evidence="2">A17</strain>
        <strain evidence="3 4">cv. Jemalong A17</strain>
    </source>
</reference>
<evidence type="ECO:0000313" key="2">
    <source>
        <dbReference type="EMBL" id="AES65495.1"/>
    </source>
</evidence>
<evidence type="ECO:0000256" key="1">
    <source>
        <dbReference type="SAM" id="Phobius"/>
    </source>
</evidence>
<sequence>MRDCGRQNPPRVLRLPDDIERHHRKKVFLLRWVVISDVVPMWQVMIGRGANWKD</sequence>
<dbReference type="EMBL" id="CM001218">
    <property type="protein sequence ID" value="AES65495.1"/>
    <property type="molecule type" value="Genomic_DNA"/>
</dbReference>
<name>G7IQ82_MEDTR</name>
<keyword evidence="1 2" id="KW-0812">Transmembrane</keyword>
<keyword evidence="1" id="KW-1133">Transmembrane helix</keyword>
<dbReference type="Proteomes" id="UP000002051">
    <property type="component" value="Chromosome 2"/>
</dbReference>
<keyword evidence="1" id="KW-0472">Membrane</keyword>
<dbReference type="HOGENOM" id="CLU_3053353_0_0_1"/>